<proteinExistence type="inferred from homology"/>
<dbReference type="Gene3D" id="3.90.1030.10">
    <property type="entry name" value="Ribosomal protein L17"/>
    <property type="match status" value="1"/>
</dbReference>
<dbReference type="InterPro" id="IPR036373">
    <property type="entry name" value="Ribosomal_bL17_sf"/>
</dbReference>
<evidence type="ECO:0000256" key="3">
    <source>
        <dbReference type="ARBA" id="ARBA00023274"/>
    </source>
</evidence>
<dbReference type="RefSeq" id="WP_093182160.1">
    <property type="nucleotide sequence ID" value="NZ_FMYH01000002.1"/>
</dbReference>
<dbReference type="InterPro" id="IPR000456">
    <property type="entry name" value="Ribosomal_bL17"/>
</dbReference>
<dbReference type="EMBL" id="FMYH01000002">
    <property type="protein sequence ID" value="SDC29271.1"/>
    <property type="molecule type" value="Genomic_DNA"/>
</dbReference>
<name>A0A1G6KEM1_9MICO</name>
<evidence type="ECO:0000256" key="4">
    <source>
        <dbReference type="HAMAP-Rule" id="MF_01368"/>
    </source>
</evidence>
<dbReference type="PANTHER" id="PTHR14413">
    <property type="entry name" value="RIBOSOMAL PROTEIN L17"/>
    <property type="match status" value="1"/>
</dbReference>
<dbReference type="GO" id="GO:0006412">
    <property type="term" value="P:translation"/>
    <property type="evidence" value="ECO:0007669"/>
    <property type="project" value="UniProtKB-UniRule"/>
</dbReference>
<sequence>MPTPTKGARLGGSPAHESLILKNLATSLFEHGRITTTQTRAKRLQPVAERLISKAKRGDLHNIRQIAKTVHNKTPRRPDEPGDANTILHRLITEIAPAMADRQGGYTRITKVGNRKGDNAPMAVIELVLEPVSPKQAVVREAEKAAKKSAPKAAAVEAPVEAPADEAVTEVAAEESAKQD</sequence>
<dbReference type="GO" id="GO:0022625">
    <property type="term" value="C:cytosolic large ribosomal subunit"/>
    <property type="evidence" value="ECO:0007669"/>
    <property type="project" value="TreeGrafter"/>
</dbReference>
<evidence type="ECO:0000256" key="2">
    <source>
        <dbReference type="ARBA" id="ARBA00022980"/>
    </source>
</evidence>
<evidence type="ECO:0000256" key="6">
    <source>
        <dbReference type="SAM" id="MobiDB-lite"/>
    </source>
</evidence>
<evidence type="ECO:0000313" key="8">
    <source>
        <dbReference type="Proteomes" id="UP000199039"/>
    </source>
</evidence>
<dbReference type="PANTHER" id="PTHR14413:SF16">
    <property type="entry name" value="LARGE RIBOSOMAL SUBUNIT PROTEIN BL17M"/>
    <property type="match status" value="1"/>
</dbReference>
<dbReference type="OrthoDB" id="9809073at2"/>
<dbReference type="HAMAP" id="MF_01368">
    <property type="entry name" value="Ribosomal_bL17"/>
    <property type="match status" value="1"/>
</dbReference>
<dbReference type="Proteomes" id="UP000199039">
    <property type="component" value="Unassembled WGS sequence"/>
</dbReference>
<feature type="compositionally biased region" description="Low complexity" evidence="6">
    <location>
        <begin position="151"/>
        <end position="162"/>
    </location>
</feature>
<dbReference type="Pfam" id="PF01196">
    <property type="entry name" value="Ribosomal_L17"/>
    <property type="match status" value="1"/>
</dbReference>
<dbReference type="GO" id="GO:0003735">
    <property type="term" value="F:structural constituent of ribosome"/>
    <property type="evidence" value="ECO:0007669"/>
    <property type="project" value="InterPro"/>
</dbReference>
<feature type="region of interest" description="Disordered" evidence="6">
    <location>
        <begin position="143"/>
        <end position="180"/>
    </location>
</feature>
<organism evidence="7 8">
    <name type="scientific">Sanguibacter gelidistatuariae</name>
    <dbReference type="NCBI Taxonomy" id="1814289"/>
    <lineage>
        <taxon>Bacteria</taxon>
        <taxon>Bacillati</taxon>
        <taxon>Actinomycetota</taxon>
        <taxon>Actinomycetes</taxon>
        <taxon>Micrococcales</taxon>
        <taxon>Sanguibacteraceae</taxon>
        <taxon>Sanguibacter</taxon>
    </lineage>
</organism>
<dbReference type="NCBIfam" id="TIGR00059">
    <property type="entry name" value="L17"/>
    <property type="match status" value="1"/>
</dbReference>
<keyword evidence="8" id="KW-1185">Reference proteome</keyword>
<comment type="similarity">
    <text evidence="1 4 5">Belongs to the bacterial ribosomal protein bL17 family.</text>
</comment>
<reference evidence="7 8" key="1">
    <citation type="submission" date="2016-09" db="EMBL/GenBank/DDBJ databases">
        <authorList>
            <person name="Capua I."/>
            <person name="De Benedictis P."/>
            <person name="Joannis T."/>
            <person name="Lombin L.H."/>
            <person name="Cattoli G."/>
        </authorList>
    </citation>
    <scope>NUCLEOTIDE SEQUENCE [LARGE SCALE GENOMIC DNA]</scope>
    <source>
        <strain evidence="7 8">ISLP-3</strain>
    </source>
</reference>
<dbReference type="SUPFAM" id="SSF64263">
    <property type="entry name" value="Prokaryotic ribosomal protein L17"/>
    <property type="match status" value="1"/>
</dbReference>
<dbReference type="AlphaFoldDB" id="A0A1G6KEM1"/>
<evidence type="ECO:0000256" key="5">
    <source>
        <dbReference type="RuleBase" id="RU000660"/>
    </source>
</evidence>
<gene>
    <name evidence="4" type="primary">rplQ</name>
    <name evidence="7" type="ORF">SAMN05216410_1574</name>
</gene>
<evidence type="ECO:0000256" key="1">
    <source>
        <dbReference type="ARBA" id="ARBA00008777"/>
    </source>
</evidence>
<protein>
    <recommendedName>
        <fullName evidence="4">Large ribosomal subunit protein bL17</fullName>
    </recommendedName>
</protein>
<keyword evidence="2 4" id="KW-0689">Ribosomal protein</keyword>
<evidence type="ECO:0000313" key="7">
    <source>
        <dbReference type="EMBL" id="SDC29271.1"/>
    </source>
</evidence>
<comment type="subunit">
    <text evidence="4">Part of the 50S ribosomal subunit. Contacts protein L32.</text>
</comment>
<keyword evidence="3 4" id="KW-0687">Ribonucleoprotein</keyword>
<dbReference type="STRING" id="1814289.SAMN05216410_1574"/>
<accession>A0A1G6KEM1</accession>